<keyword evidence="4 9" id="KW-0227">DNA damage</keyword>
<dbReference type="AlphaFoldDB" id="A0A1R3R9U5"/>
<reference evidence="13" key="1">
    <citation type="journal article" date="2017" name="Genome Biol.">
        <title>Comparative genomics reveals high biological diversity and specific adaptations in the industrially and medically important fungal genus Aspergillus.</title>
        <authorList>
            <person name="de Vries R.P."/>
            <person name="Riley R."/>
            <person name="Wiebenga A."/>
            <person name="Aguilar-Osorio G."/>
            <person name="Amillis S."/>
            <person name="Uchima C.A."/>
            <person name="Anderluh G."/>
            <person name="Asadollahi M."/>
            <person name="Askin M."/>
            <person name="Barry K."/>
            <person name="Battaglia E."/>
            <person name="Bayram O."/>
            <person name="Benocci T."/>
            <person name="Braus-Stromeyer S.A."/>
            <person name="Caldana C."/>
            <person name="Canovas D."/>
            <person name="Cerqueira G.C."/>
            <person name="Chen F."/>
            <person name="Chen W."/>
            <person name="Choi C."/>
            <person name="Clum A."/>
            <person name="Dos Santos R.A."/>
            <person name="Damasio A.R."/>
            <person name="Diallinas G."/>
            <person name="Emri T."/>
            <person name="Fekete E."/>
            <person name="Flipphi M."/>
            <person name="Freyberg S."/>
            <person name="Gallo A."/>
            <person name="Gournas C."/>
            <person name="Habgood R."/>
            <person name="Hainaut M."/>
            <person name="Harispe M.L."/>
            <person name="Henrissat B."/>
            <person name="Hilden K.S."/>
            <person name="Hope R."/>
            <person name="Hossain A."/>
            <person name="Karabika E."/>
            <person name="Karaffa L."/>
            <person name="Karanyi Z."/>
            <person name="Krasevec N."/>
            <person name="Kuo A."/>
            <person name="Kusch H."/>
            <person name="LaButti K."/>
            <person name="Lagendijk E.L."/>
            <person name="Lapidus A."/>
            <person name="Levasseur A."/>
            <person name="Lindquist E."/>
            <person name="Lipzen A."/>
            <person name="Logrieco A.F."/>
            <person name="MacCabe A."/>
            <person name="Maekelae M.R."/>
            <person name="Malavazi I."/>
            <person name="Melin P."/>
            <person name="Meyer V."/>
            <person name="Mielnichuk N."/>
            <person name="Miskei M."/>
            <person name="Molnar A.P."/>
            <person name="Mule G."/>
            <person name="Ngan C.Y."/>
            <person name="Orejas M."/>
            <person name="Orosz E."/>
            <person name="Ouedraogo J.P."/>
            <person name="Overkamp K.M."/>
            <person name="Park H.-S."/>
            <person name="Perrone G."/>
            <person name="Piumi F."/>
            <person name="Punt P.J."/>
            <person name="Ram A.F."/>
            <person name="Ramon A."/>
            <person name="Rauscher S."/>
            <person name="Record E."/>
            <person name="Riano-Pachon D.M."/>
            <person name="Robert V."/>
            <person name="Roehrig J."/>
            <person name="Ruller R."/>
            <person name="Salamov A."/>
            <person name="Salih N.S."/>
            <person name="Samson R.A."/>
            <person name="Sandor E."/>
            <person name="Sanguinetti M."/>
            <person name="Schuetze T."/>
            <person name="Sepcic K."/>
            <person name="Shelest E."/>
            <person name="Sherlock G."/>
            <person name="Sophianopoulou V."/>
            <person name="Squina F.M."/>
            <person name="Sun H."/>
            <person name="Susca A."/>
            <person name="Todd R.B."/>
            <person name="Tsang A."/>
            <person name="Unkles S.E."/>
            <person name="van de Wiele N."/>
            <person name="van Rossen-Uffink D."/>
            <person name="Oliveira J.V."/>
            <person name="Vesth T.C."/>
            <person name="Visser J."/>
            <person name="Yu J.-H."/>
            <person name="Zhou M."/>
            <person name="Andersen M.R."/>
            <person name="Archer D.B."/>
            <person name="Baker S.E."/>
            <person name="Benoit I."/>
            <person name="Brakhage A.A."/>
            <person name="Braus G.H."/>
            <person name="Fischer R."/>
            <person name="Frisvad J.C."/>
            <person name="Goldman G.H."/>
            <person name="Houbraken J."/>
            <person name="Oakley B."/>
            <person name="Pocsi I."/>
            <person name="Scazzocchio C."/>
            <person name="Seiboth B."/>
            <person name="vanKuyk P.A."/>
            <person name="Wortman J."/>
            <person name="Dyer P.S."/>
            <person name="Grigoriev I.V."/>
        </authorList>
    </citation>
    <scope>NUCLEOTIDE SEQUENCE [LARGE SCALE GENOMIC DNA]</scope>
    <source>
        <strain evidence="13">ITEM 5010</strain>
    </source>
</reference>
<dbReference type="Pfam" id="PF07962">
    <property type="entry name" value="Swi3"/>
    <property type="match status" value="1"/>
</dbReference>
<evidence type="ECO:0000259" key="11">
    <source>
        <dbReference type="Pfam" id="PF07962"/>
    </source>
</evidence>
<proteinExistence type="inferred from homology"/>
<dbReference type="GO" id="GO:0006974">
    <property type="term" value="P:DNA damage response"/>
    <property type="evidence" value="ECO:0007669"/>
    <property type="project" value="UniProtKB-KW"/>
</dbReference>
<dbReference type="GO" id="GO:0031298">
    <property type="term" value="C:replication fork protection complex"/>
    <property type="evidence" value="ECO:0007669"/>
    <property type="project" value="TreeGrafter"/>
</dbReference>
<dbReference type="OrthoDB" id="437078at2759"/>
<keyword evidence="13" id="KW-1185">Reference proteome</keyword>
<evidence type="ECO:0000256" key="9">
    <source>
        <dbReference type="RuleBase" id="RU366049"/>
    </source>
</evidence>
<comment type="subcellular location">
    <subcellularLocation>
        <location evidence="1 9">Nucleus</location>
    </subcellularLocation>
</comment>
<evidence type="ECO:0000256" key="6">
    <source>
        <dbReference type="ARBA" id="ARBA00023242"/>
    </source>
</evidence>
<accession>A0A1R3R9U5</accession>
<sequence>MEDTVSHSYPQDDALFDYDAGLESTLQELAVGSNIREAISAPILGLDEKVTITKQRRYTVKLDEGRLLSHSGIPKLRLTAKQKLKFKGKGHEFSDAARLLNFYQLWLDDLFPRAKFGDGLAIIEKLGHSKRLQTMRREWIEEEKPKLSAAESEDVLEKALPNQRNHHDEMPIELRHDTDTVPSWASSVTQAPPAHSLGWSSALLSGDAPTQKLSILDEESDPMQVIEEGAPGDDDDDDELDALLREHEDGIDGNNGLTGPDISTGVNMSLGD</sequence>
<keyword evidence="7 9" id="KW-0131">Cell cycle</keyword>
<evidence type="ECO:0000313" key="13">
    <source>
        <dbReference type="Proteomes" id="UP000188318"/>
    </source>
</evidence>
<name>A0A1R3R9U5_ASPC5</name>
<dbReference type="STRING" id="602072.A0A1R3R9U5"/>
<dbReference type="InterPro" id="IPR040038">
    <property type="entry name" value="TIPIN/Csm3/Swi3"/>
</dbReference>
<organism evidence="12 13">
    <name type="scientific">Aspergillus carbonarius (strain ITEM 5010)</name>
    <dbReference type="NCBI Taxonomy" id="602072"/>
    <lineage>
        <taxon>Eukaryota</taxon>
        <taxon>Fungi</taxon>
        <taxon>Dikarya</taxon>
        <taxon>Ascomycota</taxon>
        <taxon>Pezizomycotina</taxon>
        <taxon>Eurotiomycetes</taxon>
        <taxon>Eurotiomycetidae</taxon>
        <taxon>Eurotiales</taxon>
        <taxon>Aspergillaceae</taxon>
        <taxon>Aspergillus</taxon>
        <taxon>Aspergillus subgen. Circumdati</taxon>
    </lineage>
</organism>
<evidence type="ECO:0000256" key="7">
    <source>
        <dbReference type="ARBA" id="ARBA00023306"/>
    </source>
</evidence>
<evidence type="ECO:0000256" key="8">
    <source>
        <dbReference type="ARBA" id="ARBA00025496"/>
    </source>
</evidence>
<evidence type="ECO:0000256" key="5">
    <source>
        <dbReference type="ARBA" id="ARBA00022880"/>
    </source>
</evidence>
<protein>
    <recommendedName>
        <fullName evidence="9">Chromosome segregation in meiosis protein</fullName>
    </recommendedName>
</protein>
<dbReference type="Proteomes" id="UP000188318">
    <property type="component" value="Unassembled WGS sequence"/>
</dbReference>
<dbReference type="PANTHER" id="PTHR13220:SF11">
    <property type="entry name" value="TIMELESS-INTERACTING PROTEIN"/>
    <property type="match status" value="1"/>
</dbReference>
<evidence type="ECO:0000256" key="2">
    <source>
        <dbReference type="ARBA" id="ARBA00006075"/>
    </source>
</evidence>
<evidence type="ECO:0000256" key="4">
    <source>
        <dbReference type="ARBA" id="ARBA00022763"/>
    </source>
</evidence>
<dbReference type="GO" id="GO:0003677">
    <property type="term" value="F:DNA binding"/>
    <property type="evidence" value="ECO:0007669"/>
    <property type="project" value="TreeGrafter"/>
</dbReference>
<evidence type="ECO:0000256" key="10">
    <source>
        <dbReference type="SAM" id="MobiDB-lite"/>
    </source>
</evidence>
<feature type="region of interest" description="Disordered" evidence="10">
    <location>
        <begin position="218"/>
        <end position="272"/>
    </location>
</feature>
<dbReference type="GO" id="GO:0031297">
    <property type="term" value="P:replication fork processing"/>
    <property type="evidence" value="ECO:0007669"/>
    <property type="project" value="UniProtKB-UniRule"/>
</dbReference>
<dbReference type="InterPro" id="IPR012923">
    <property type="entry name" value="Csm3"/>
</dbReference>
<evidence type="ECO:0000313" key="12">
    <source>
        <dbReference type="EMBL" id="OOF91254.1"/>
    </source>
</evidence>
<comment type="similarity">
    <text evidence="2 9">Belongs to the CSM3 family.</text>
</comment>
<gene>
    <name evidence="12" type="ORF">ASPCADRAFT_9652</name>
</gene>
<dbReference type="VEuPathDB" id="FungiDB:ASPCADRAFT_9652"/>
<dbReference type="OMA" id="NSMSIGH"/>
<keyword evidence="5" id="KW-0236">DNA replication inhibitor</keyword>
<dbReference type="GO" id="GO:0000076">
    <property type="term" value="P:DNA replication checkpoint signaling"/>
    <property type="evidence" value="ECO:0007669"/>
    <property type="project" value="UniProtKB-UniRule"/>
</dbReference>
<evidence type="ECO:0000256" key="1">
    <source>
        <dbReference type="ARBA" id="ARBA00004123"/>
    </source>
</evidence>
<dbReference type="PANTHER" id="PTHR13220">
    <property type="entry name" value="TIMELESS INTERACTING-RELATED"/>
    <property type="match status" value="1"/>
</dbReference>
<dbReference type="EMBL" id="KV907511">
    <property type="protein sequence ID" value="OOF91254.1"/>
    <property type="molecule type" value="Genomic_DNA"/>
</dbReference>
<comment type="function">
    <text evidence="9">Plays an important role in the control of DNA replication and the maintenance of replication fork stability.</text>
</comment>
<keyword evidence="6 9" id="KW-0539">Nucleus</keyword>
<feature type="compositionally biased region" description="Acidic residues" evidence="10">
    <location>
        <begin position="230"/>
        <end position="241"/>
    </location>
</feature>
<comment type="subunit">
    <text evidence="3">Component of the fork protection complex (FPC) consisting of TOF1 and CSM3.</text>
</comment>
<evidence type="ECO:0000256" key="3">
    <source>
        <dbReference type="ARBA" id="ARBA00011217"/>
    </source>
</evidence>
<comment type="function">
    <text evidence="8">Forms a fork protection complex (FPC) with TOF1 and which is required for chromosome segregation during meiosis and DNA damage repair. FPC coordinates leading and lagging strand synthesis and moves with the replication fork. FPC stabilizes replication forks in a configuration that is recognized by replication checkpoint sensors.</text>
</comment>
<dbReference type="GO" id="GO:0043111">
    <property type="term" value="P:replication fork arrest"/>
    <property type="evidence" value="ECO:0007669"/>
    <property type="project" value="TreeGrafter"/>
</dbReference>
<feature type="domain" description="Chromosome segregation in meiosis protein 3" evidence="11">
    <location>
        <begin position="61"/>
        <end position="144"/>
    </location>
</feature>